<evidence type="ECO:0000313" key="2">
    <source>
        <dbReference type="Proteomes" id="UP001054821"/>
    </source>
</evidence>
<evidence type="ECO:0000313" key="1">
    <source>
        <dbReference type="EMBL" id="KAI5344289.1"/>
    </source>
</evidence>
<keyword evidence="2" id="KW-1185">Reference proteome</keyword>
<dbReference type="Proteomes" id="UP001054821">
    <property type="component" value="Chromosome 2"/>
</dbReference>
<dbReference type="EMBL" id="JAJFAZ020000002">
    <property type="protein sequence ID" value="KAI5344289.1"/>
    <property type="molecule type" value="Genomic_DNA"/>
</dbReference>
<dbReference type="AlphaFoldDB" id="A0AAD4ZFU1"/>
<proteinExistence type="predicted"/>
<organism evidence="1 2">
    <name type="scientific">Prunus dulcis</name>
    <name type="common">Almond</name>
    <name type="synonym">Amygdalus dulcis</name>
    <dbReference type="NCBI Taxonomy" id="3755"/>
    <lineage>
        <taxon>Eukaryota</taxon>
        <taxon>Viridiplantae</taxon>
        <taxon>Streptophyta</taxon>
        <taxon>Embryophyta</taxon>
        <taxon>Tracheophyta</taxon>
        <taxon>Spermatophyta</taxon>
        <taxon>Magnoliopsida</taxon>
        <taxon>eudicotyledons</taxon>
        <taxon>Gunneridae</taxon>
        <taxon>Pentapetalae</taxon>
        <taxon>rosids</taxon>
        <taxon>fabids</taxon>
        <taxon>Rosales</taxon>
        <taxon>Rosaceae</taxon>
        <taxon>Amygdaloideae</taxon>
        <taxon>Amygdaleae</taxon>
        <taxon>Prunus</taxon>
    </lineage>
</organism>
<gene>
    <name evidence="1" type="ORF">L3X38_012166</name>
</gene>
<sequence>MGKPSSMFFVLDKLFEPIDHARFAAVCKEWSCLAEVYNEEPYNPEVIVEKYPADDGRELFVQLTIHIHRTLPPCLNRRHPFLVPFLIFPFHSTNHVFQHSTIGKPSAPYLEKTSTKHIWPKKISTLWLFRSGACSVGFRIQQSVG</sequence>
<reference evidence="1 2" key="1">
    <citation type="journal article" date="2022" name="G3 (Bethesda)">
        <title>Whole-genome sequence and methylome profiling of the almond [Prunus dulcis (Mill.) D.A. Webb] cultivar 'Nonpareil'.</title>
        <authorList>
            <person name="D'Amico-Willman K.M."/>
            <person name="Ouma W.Z."/>
            <person name="Meulia T."/>
            <person name="Sideli G.M."/>
            <person name="Gradziel T.M."/>
            <person name="Fresnedo-Ramirez J."/>
        </authorList>
    </citation>
    <scope>NUCLEOTIDE SEQUENCE [LARGE SCALE GENOMIC DNA]</scope>
    <source>
        <strain evidence="1">Clone GOH B32 T37-40</strain>
    </source>
</reference>
<name>A0AAD4ZFU1_PRUDU</name>
<accession>A0AAD4ZFU1</accession>
<protein>
    <submittedName>
        <fullName evidence="1">Uncharacterized protein</fullName>
    </submittedName>
</protein>
<comment type="caution">
    <text evidence="1">The sequence shown here is derived from an EMBL/GenBank/DDBJ whole genome shotgun (WGS) entry which is preliminary data.</text>
</comment>